<accession>A0A4C1V3K5</accession>
<dbReference type="AlphaFoldDB" id="A0A4C1V3K5"/>
<keyword evidence="2" id="KW-1185">Reference proteome</keyword>
<evidence type="ECO:0000313" key="2">
    <source>
        <dbReference type="Proteomes" id="UP000299102"/>
    </source>
</evidence>
<proteinExistence type="predicted"/>
<sequence length="87" mass="9516">MRKRKAKVTAGMKEKHNALKGRLAEALVSSAEILSKLRVVSTCIRLLTPKRSLKEGVYGGRARAAFRTSAYVLCSVKSQAPRACVEL</sequence>
<dbReference type="Proteomes" id="UP000299102">
    <property type="component" value="Unassembled WGS sequence"/>
</dbReference>
<evidence type="ECO:0000313" key="1">
    <source>
        <dbReference type="EMBL" id="GBP33361.1"/>
    </source>
</evidence>
<organism evidence="1 2">
    <name type="scientific">Eumeta variegata</name>
    <name type="common">Bagworm moth</name>
    <name type="synonym">Eumeta japonica</name>
    <dbReference type="NCBI Taxonomy" id="151549"/>
    <lineage>
        <taxon>Eukaryota</taxon>
        <taxon>Metazoa</taxon>
        <taxon>Ecdysozoa</taxon>
        <taxon>Arthropoda</taxon>
        <taxon>Hexapoda</taxon>
        <taxon>Insecta</taxon>
        <taxon>Pterygota</taxon>
        <taxon>Neoptera</taxon>
        <taxon>Endopterygota</taxon>
        <taxon>Lepidoptera</taxon>
        <taxon>Glossata</taxon>
        <taxon>Ditrysia</taxon>
        <taxon>Tineoidea</taxon>
        <taxon>Psychidae</taxon>
        <taxon>Oiketicinae</taxon>
        <taxon>Eumeta</taxon>
    </lineage>
</organism>
<gene>
    <name evidence="1" type="ORF">EVAR_30951_1</name>
</gene>
<comment type="caution">
    <text evidence="1">The sequence shown here is derived from an EMBL/GenBank/DDBJ whole genome shotgun (WGS) entry which is preliminary data.</text>
</comment>
<dbReference type="EMBL" id="BGZK01000272">
    <property type="protein sequence ID" value="GBP33361.1"/>
    <property type="molecule type" value="Genomic_DNA"/>
</dbReference>
<reference evidence="1 2" key="1">
    <citation type="journal article" date="2019" name="Commun. Biol.">
        <title>The bagworm genome reveals a unique fibroin gene that provides high tensile strength.</title>
        <authorList>
            <person name="Kono N."/>
            <person name="Nakamura H."/>
            <person name="Ohtoshi R."/>
            <person name="Tomita M."/>
            <person name="Numata K."/>
            <person name="Arakawa K."/>
        </authorList>
    </citation>
    <scope>NUCLEOTIDE SEQUENCE [LARGE SCALE GENOMIC DNA]</scope>
</reference>
<protein>
    <submittedName>
        <fullName evidence="1">Uncharacterized protein</fullName>
    </submittedName>
</protein>
<name>A0A4C1V3K5_EUMVA</name>